<keyword evidence="2" id="KW-1185">Reference proteome</keyword>
<gene>
    <name evidence="1" type="ORF">DOO78_11730</name>
</gene>
<accession>A0A327M8R2</accession>
<dbReference type="OrthoDB" id="9792394at2"/>
<dbReference type="Proteomes" id="UP000249065">
    <property type="component" value="Unassembled WGS sequence"/>
</dbReference>
<evidence type="ECO:0008006" key="3">
    <source>
        <dbReference type="Google" id="ProtNLM"/>
    </source>
</evidence>
<protein>
    <recommendedName>
        <fullName evidence="3">DUF3800 domain-containing protein</fullName>
    </recommendedName>
</protein>
<evidence type="ECO:0000313" key="2">
    <source>
        <dbReference type="Proteomes" id="UP000249065"/>
    </source>
</evidence>
<name>A0A327M8R2_9PROT</name>
<dbReference type="Pfam" id="PF12686">
    <property type="entry name" value="DUF3800"/>
    <property type="match status" value="1"/>
</dbReference>
<organism evidence="1 2">
    <name type="scientific">Roseicella frigidaeris</name>
    <dbReference type="NCBI Taxonomy" id="2230885"/>
    <lineage>
        <taxon>Bacteria</taxon>
        <taxon>Pseudomonadati</taxon>
        <taxon>Pseudomonadota</taxon>
        <taxon>Alphaproteobacteria</taxon>
        <taxon>Acetobacterales</taxon>
        <taxon>Roseomonadaceae</taxon>
        <taxon>Roseicella</taxon>
    </lineage>
</organism>
<dbReference type="InterPro" id="IPR024524">
    <property type="entry name" value="DUF3800"/>
</dbReference>
<reference evidence="2" key="1">
    <citation type="submission" date="2018-06" db="EMBL/GenBank/DDBJ databases">
        <authorList>
            <person name="Khan S.A."/>
        </authorList>
    </citation>
    <scope>NUCLEOTIDE SEQUENCE [LARGE SCALE GENOMIC DNA]</scope>
    <source>
        <strain evidence="2">DB-1506</strain>
    </source>
</reference>
<dbReference type="RefSeq" id="WP_111469953.1">
    <property type="nucleotide sequence ID" value="NZ_QLIX01000007.1"/>
</dbReference>
<sequence length="120" mass="13362">MTHSFIAYIDESGDDGLGNYRVPGGGGGASHWFTLSATVVRASRDLETVQWRDEIAARLNRRNGRRDLHFTDLNHGQRTVAAQILSGKPMRIICVVANKTIIPQGIYNEKINCTFIYADI</sequence>
<dbReference type="EMBL" id="QLIX01000007">
    <property type="protein sequence ID" value="RAI58746.1"/>
    <property type="molecule type" value="Genomic_DNA"/>
</dbReference>
<proteinExistence type="predicted"/>
<evidence type="ECO:0000313" key="1">
    <source>
        <dbReference type="EMBL" id="RAI58746.1"/>
    </source>
</evidence>
<dbReference type="AlphaFoldDB" id="A0A327M8R2"/>
<comment type="caution">
    <text evidence="1">The sequence shown here is derived from an EMBL/GenBank/DDBJ whole genome shotgun (WGS) entry which is preliminary data.</text>
</comment>